<protein>
    <recommendedName>
        <fullName evidence="11">Fluoride-specific ion channel FluC</fullName>
    </recommendedName>
</protein>
<keyword evidence="11" id="KW-0813">Transport</keyword>
<feature type="binding site" evidence="11">
    <location>
        <position position="81"/>
    </location>
    <ligand>
        <name>Na(+)</name>
        <dbReference type="ChEBI" id="CHEBI:29101"/>
        <note>structural</note>
    </ligand>
</feature>
<keyword evidence="7 11" id="KW-0472">Membrane</keyword>
<dbReference type="HAMAP" id="MF_00454">
    <property type="entry name" value="FluC"/>
    <property type="match status" value="1"/>
</dbReference>
<dbReference type="RefSeq" id="WP_345685272.1">
    <property type="nucleotide sequence ID" value="NZ_BAABRO010000009.1"/>
</dbReference>
<gene>
    <name evidence="11 12" type="primary">crcB</name>
    <name evidence="11" type="synonym">fluC</name>
    <name evidence="12" type="ORF">Rcae01_03964</name>
</gene>
<evidence type="ECO:0000313" key="13">
    <source>
        <dbReference type="Proteomes" id="UP001416858"/>
    </source>
</evidence>
<dbReference type="EMBL" id="BAABRO010000009">
    <property type="protein sequence ID" value="GAA5508498.1"/>
    <property type="molecule type" value="Genomic_DNA"/>
</dbReference>
<evidence type="ECO:0000256" key="8">
    <source>
        <dbReference type="ARBA" id="ARBA00023303"/>
    </source>
</evidence>
<comment type="activity regulation">
    <text evidence="11">Na(+) is not transported, but it plays an essential structural role and its presence is essential for fluoride channel function.</text>
</comment>
<sequence>MTSWLNLAVVAVGGAIGSIARYGITLAMTAVPGGSSMLGTTVANVAGCAAMGALAEYSLLNDHFPPRLLLGLRVGFLGAFTTFSTFTAESMLLAGEQRWPAAVFYVAANLFLGWAALYLMANLVKGWLA</sequence>
<feature type="transmembrane region" description="Helical" evidence="11">
    <location>
        <begin position="6"/>
        <end position="24"/>
    </location>
</feature>
<evidence type="ECO:0000256" key="7">
    <source>
        <dbReference type="ARBA" id="ARBA00023136"/>
    </source>
</evidence>
<keyword evidence="6 11" id="KW-0406">Ion transport</keyword>
<name>A0ABP9VTL8_9BACT</name>
<keyword evidence="3" id="KW-0997">Cell inner membrane</keyword>
<evidence type="ECO:0000313" key="12">
    <source>
        <dbReference type="EMBL" id="GAA5508498.1"/>
    </source>
</evidence>
<comment type="similarity">
    <text evidence="9 11">Belongs to the fluoride channel Fluc/FEX (TC 1.A.43) family.</text>
</comment>
<evidence type="ECO:0000256" key="6">
    <source>
        <dbReference type="ARBA" id="ARBA00023065"/>
    </source>
</evidence>
<evidence type="ECO:0000256" key="2">
    <source>
        <dbReference type="ARBA" id="ARBA00022475"/>
    </source>
</evidence>
<feature type="transmembrane region" description="Helical" evidence="11">
    <location>
        <begin position="102"/>
        <end position="121"/>
    </location>
</feature>
<evidence type="ECO:0000256" key="3">
    <source>
        <dbReference type="ARBA" id="ARBA00022519"/>
    </source>
</evidence>
<proteinExistence type="inferred from homology"/>
<comment type="subcellular location">
    <subcellularLocation>
        <location evidence="1 11">Cell membrane</location>
        <topology evidence="1 11">Multi-pass membrane protein</topology>
    </subcellularLocation>
</comment>
<keyword evidence="2 11" id="KW-1003">Cell membrane</keyword>
<evidence type="ECO:0000256" key="1">
    <source>
        <dbReference type="ARBA" id="ARBA00004651"/>
    </source>
</evidence>
<accession>A0ABP9VTL8</accession>
<reference evidence="12 13" key="1">
    <citation type="submission" date="2024-02" db="EMBL/GenBank/DDBJ databases">
        <title>Rhodopirellula caenicola NBRC 110016.</title>
        <authorList>
            <person name="Ichikawa N."/>
            <person name="Katano-Makiyama Y."/>
            <person name="Hidaka K."/>
        </authorList>
    </citation>
    <scope>NUCLEOTIDE SEQUENCE [LARGE SCALE GENOMIC DNA]</scope>
    <source>
        <strain evidence="12 13">NBRC 110016</strain>
    </source>
</reference>
<keyword evidence="8 11" id="KW-0407">Ion channel</keyword>
<keyword evidence="11" id="KW-0915">Sodium</keyword>
<keyword evidence="4 11" id="KW-0812">Transmembrane</keyword>
<comment type="caution">
    <text evidence="12">The sequence shown here is derived from an EMBL/GenBank/DDBJ whole genome shotgun (WGS) entry which is preliminary data.</text>
</comment>
<evidence type="ECO:0000256" key="5">
    <source>
        <dbReference type="ARBA" id="ARBA00022989"/>
    </source>
</evidence>
<feature type="transmembrane region" description="Helical" evidence="11">
    <location>
        <begin position="36"/>
        <end position="55"/>
    </location>
</feature>
<organism evidence="12 13">
    <name type="scientific">Novipirellula caenicola</name>
    <dbReference type="NCBI Taxonomy" id="1536901"/>
    <lineage>
        <taxon>Bacteria</taxon>
        <taxon>Pseudomonadati</taxon>
        <taxon>Planctomycetota</taxon>
        <taxon>Planctomycetia</taxon>
        <taxon>Pirellulales</taxon>
        <taxon>Pirellulaceae</taxon>
        <taxon>Novipirellula</taxon>
    </lineage>
</organism>
<keyword evidence="13" id="KW-1185">Reference proteome</keyword>
<evidence type="ECO:0000256" key="10">
    <source>
        <dbReference type="ARBA" id="ARBA00035585"/>
    </source>
</evidence>
<dbReference type="Proteomes" id="UP001416858">
    <property type="component" value="Unassembled WGS sequence"/>
</dbReference>
<keyword evidence="11" id="KW-0479">Metal-binding</keyword>
<feature type="transmembrane region" description="Helical" evidence="11">
    <location>
        <begin position="75"/>
        <end position="95"/>
    </location>
</feature>
<dbReference type="Pfam" id="PF02537">
    <property type="entry name" value="CRCB"/>
    <property type="match status" value="1"/>
</dbReference>
<keyword evidence="5 11" id="KW-1133">Transmembrane helix</keyword>
<comment type="catalytic activity">
    <reaction evidence="10">
        <text>fluoride(in) = fluoride(out)</text>
        <dbReference type="Rhea" id="RHEA:76159"/>
        <dbReference type="ChEBI" id="CHEBI:17051"/>
    </reaction>
    <physiologicalReaction direction="left-to-right" evidence="10">
        <dbReference type="Rhea" id="RHEA:76160"/>
    </physiologicalReaction>
</comment>
<comment type="function">
    <text evidence="11">Fluoride-specific ion channel. Important for reducing fluoride concentration in the cell, thus reducing its toxicity.</text>
</comment>
<evidence type="ECO:0000256" key="4">
    <source>
        <dbReference type="ARBA" id="ARBA00022692"/>
    </source>
</evidence>
<dbReference type="PANTHER" id="PTHR28259">
    <property type="entry name" value="FLUORIDE EXPORT PROTEIN 1-RELATED"/>
    <property type="match status" value="1"/>
</dbReference>
<evidence type="ECO:0000256" key="11">
    <source>
        <dbReference type="HAMAP-Rule" id="MF_00454"/>
    </source>
</evidence>
<dbReference type="PANTHER" id="PTHR28259:SF1">
    <property type="entry name" value="FLUORIDE EXPORT PROTEIN 1-RELATED"/>
    <property type="match status" value="1"/>
</dbReference>
<feature type="binding site" evidence="11">
    <location>
        <position position="78"/>
    </location>
    <ligand>
        <name>Na(+)</name>
        <dbReference type="ChEBI" id="CHEBI:29101"/>
        <note>structural</note>
    </ligand>
</feature>
<dbReference type="InterPro" id="IPR003691">
    <property type="entry name" value="FluC"/>
</dbReference>
<evidence type="ECO:0000256" key="9">
    <source>
        <dbReference type="ARBA" id="ARBA00035120"/>
    </source>
</evidence>